<keyword evidence="9" id="KW-0051">Antiviral defense</keyword>
<keyword evidence="8" id="KW-0067">ATP-binding</keyword>
<dbReference type="PROSITE" id="PS51643">
    <property type="entry name" value="HD_CAS3"/>
    <property type="match status" value="1"/>
</dbReference>
<evidence type="ECO:0000313" key="13">
    <source>
        <dbReference type="Proteomes" id="UP000292382"/>
    </source>
</evidence>
<dbReference type="GO" id="GO:0046872">
    <property type="term" value="F:metal ion binding"/>
    <property type="evidence" value="ECO:0007669"/>
    <property type="project" value="UniProtKB-KW"/>
</dbReference>
<evidence type="ECO:0000256" key="7">
    <source>
        <dbReference type="ARBA" id="ARBA00022806"/>
    </source>
</evidence>
<dbReference type="InterPro" id="IPR038257">
    <property type="entry name" value="CRISPR-assoc_Cas3_HD_sf"/>
</dbReference>
<evidence type="ECO:0000259" key="11">
    <source>
        <dbReference type="PROSITE" id="PS51643"/>
    </source>
</evidence>
<feature type="domain" description="Helicase ATP-binding" evidence="10">
    <location>
        <begin position="273"/>
        <end position="460"/>
    </location>
</feature>
<organism evidence="12 13">
    <name type="scientific">Bifidobacterium pseudolongum subsp. globosum</name>
    <dbReference type="NCBI Taxonomy" id="1690"/>
    <lineage>
        <taxon>Bacteria</taxon>
        <taxon>Bacillati</taxon>
        <taxon>Actinomycetota</taxon>
        <taxon>Actinomycetes</taxon>
        <taxon>Bifidobacteriales</taxon>
        <taxon>Bifidobacteriaceae</taxon>
        <taxon>Bifidobacterium</taxon>
    </lineage>
</organism>
<dbReference type="GO" id="GO:0005829">
    <property type="term" value="C:cytosol"/>
    <property type="evidence" value="ECO:0007669"/>
    <property type="project" value="TreeGrafter"/>
</dbReference>
<dbReference type="InterPro" id="IPR054712">
    <property type="entry name" value="Cas3-like_dom"/>
</dbReference>
<evidence type="ECO:0000256" key="5">
    <source>
        <dbReference type="ARBA" id="ARBA00022741"/>
    </source>
</evidence>
<dbReference type="InterPro" id="IPR014001">
    <property type="entry name" value="Helicase_ATP-bd"/>
</dbReference>
<comment type="similarity">
    <text evidence="2">In the central section; belongs to the CRISPR-associated helicase Cas3 family.</text>
</comment>
<dbReference type="Gene3D" id="1.10.3210.30">
    <property type="match status" value="1"/>
</dbReference>
<keyword evidence="12" id="KW-0255">Endonuclease</keyword>
<feature type="domain" description="HD Cas3-type" evidence="11">
    <location>
        <begin position="10"/>
        <end position="174"/>
    </location>
</feature>
<dbReference type="PROSITE" id="PS51192">
    <property type="entry name" value="HELICASE_ATP_BIND_1"/>
    <property type="match status" value="1"/>
</dbReference>
<protein>
    <submittedName>
        <fullName evidence="12">CRISPR-associated helicase/endonuclease Cas3</fullName>
    </submittedName>
</protein>
<evidence type="ECO:0000313" key="12">
    <source>
        <dbReference type="EMBL" id="RYQ35797.1"/>
    </source>
</evidence>
<dbReference type="Proteomes" id="UP000292382">
    <property type="component" value="Unassembled WGS sequence"/>
</dbReference>
<dbReference type="InterPro" id="IPR027417">
    <property type="entry name" value="P-loop_NTPase"/>
</dbReference>
<gene>
    <name evidence="12" type="ORF">PG2003B_1410</name>
</gene>
<dbReference type="CDD" id="cd09641">
    <property type="entry name" value="Cas3''_I"/>
    <property type="match status" value="1"/>
</dbReference>
<dbReference type="InterPro" id="IPR011545">
    <property type="entry name" value="DEAD/DEAH_box_helicase_dom"/>
</dbReference>
<dbReference type="Pfam" id="PF00270">
    <property type="entry name" value="DEAD"/>
    <property type="match status" value="1"/>
</dbReference>
<dbReference type="PANTHER" id="PTHR47959:SF16">
    <property type="entry name" value="CRISPR-ASSOCIATED NUCLEASE_HELICASE CAS3-RELATED"/>
    <property type="match status" value="1"/>
</dbReference>
<comment type="caution">
    <text evidence="12">The sequence shown here is derived from an EMBL/GenBank/DDBJ whole genome shotgun (WGS) entry which is preliminary data.</text>
</comment>
<dbReference type="GO" id="GO:0003724">
    <property type="term" value="F:RNA helicase activity"/>
    <property type="evidence" value="ECO:0007669"/>
    <property type="project" value="TreeGrafter"/>
</dbReference>
<dbReference type="PANTHER" id="PTHR47959">
    <property type="entry name" value="ATP-DEPENDENT RNA HELICASE RHLE-RELATED"/>
    <property type="match status" value="1"/>
</dbReference>
<evidence type="ECO:0000256" key="6">
    <source>
        <dbReference type="ARBA" id="ARBA00022801"/>
    </source>
</evidence>
<evidence type="ECO:0000259" key="10">
    <source>
        <dbReference type="PROSITE" id="PS51192"/>
    </source>
</evidence>
<dbReference type="GO" id="GO:0005524">
    <property type="term" value="F:ATP binding"/>
    <property type="evidence" value="ECO:0007669"/>
    <property type="project" value="UniProtKB-KW"/>
</dbReference>
<evidence type="ECO:0000256" key="3">
    <source>
        <dbReference type="ARBA" id="ARBA00022722"/>
    </source>
</evidence>
<dbReference type="RefSeq" id="WP_129898837.1">
    <property type="nucleotide sequence ID" value="NZ_RYUU01000021.1"/>
</dbReference>
<dbReference type="CDD" id="cd17930">
    <property type="entry name" value="DEXHc_cas3"/>
    <property type="match status" value="1"/>
</dbReference>
<keyword evidence="4" id="KW-0479">Metal-binding</keyword>
<accession>A0A4Q5AR81</accession>
<evidence type="ECO:0000256" key="1">
    <source>
        <dbReference type="ARBA" id="ARBA00006847"/>
    </source>
</evidence>
<dbReference type="InterPro" id="IPR006483">
    <property type="entry name" value="CRISPR-assoc_Cas3_HD"/>
</dbReference>
<keyword evidence="3" id="KW-0540">Nuclease</keyword>
<name>A0A4Q5AR81_9BIFI</name>
<reference evidence="12 13" key="1">
    <citation type="submission" date="2018-12" db="EMBL/GenBank/DDBJ databases">
        <title>Unveiling genomic diversity among members of the Bifidobacterium pseudolongum species, a widely distributed gut commensal of the animal kingdom.</title>
        <authorList>
            <person name="Lugli G.A."/>
            <person name="Duranti S."/>
            <person name="Albert K."/>
            <person name="Mancabelli L."/>
            <person name="Napoli S."/>
            <person name="Viappiani A."/>
            <person name="Anzalone R."/>
            <person name="Longhi G."/>
            <person name="Milani C."/>
            <person name="Turroni F."/>
            <person name="Alessandri G."/>
            <person name="Sela D.A."/>
            <person name="Van Sinderen D."/>
            <person name="Ventura M."/>
        </authorList>
    </citation>
    <scope>NUCLEOTIDE SEQUENCE [LARGE SCALE GENOMIC DNA]</scope>
    <source>
        <strain evidence="12 13">2003B</strain>
    </source>
</reference>
<dbReference type="NCBIfam" id="TIGR01596">
    <property type="entry name" value="cas3_HD"/>
    <property type="match status" value="1"/>
</dbReference>
<keyword evidence="7" id="KW-0347">Helicase</keyword>
<dbReference type="InterPro" id="IPR006474">
    <property type="entry name" value="Helicase_Cas3_CRISPR-ass_core"/>
</dbReference>
<dbReference type="SUPFAM" id="SSF52540">
    <property type="entry name" value="P-loop containing nucleoside triphosphate hydrolases"/>
    <property type="match status" value="1"/>
</dbReference>
<comment type="similarity">
    <text evidence="1">In the N-terminal section; belongs to the CRISPR-associated nuclease Cas3-HD family.</text>
</comment>
<evidence type="ECO:0000256" key="8">
    <source>
        <dbReference type="ARBA" id="ARBA00022840"/>
    </source>
</evidence>
<evidence type="ECO:0000256" key="4">
    <source>
        <dbReference type="ARBA" id="ARBA00022723"/>
    </source>
</evidence>
<dbReference type="GO" id="GO:0016787">
    <property type="term" value="F:hydrolase activity"/>
    <property type="evidence" value="ECO:0007669"/>
    <property type="project" value="UniProtKB-KW"/>
</dbReference>
<dbReference type="Pfam" id="PF22590">
    <property type="entry name" value="Cas3-like_C_2"/>
    <property type="match status" value="1"/>
</dbReference>
<dbReference type="InterPro" id="IPR050079">
    <property type="entry name" value="DEAD_box_RNA_helicase"/>
</dbReference>
<dbReference type="GO" id="GO:0003676">
    <property type="term" value="F:nucleic acid binding"/>
    <property type="evidence" value="ECO:0007669"/>
    <property type="project" value="InterPro"/>
</dbReference>
<sequence length="792" mass="88685">MVEEYYARTSNHGYETCVEHLSMAAAFSGGFSGAFGQLEEGMLAGLFHDAGKYSEAFQKRIRDPEHVTKVDHSTAGAAKTGEQGHLYAAMAIAGHHAGLPSFGATVDTSQDSSFQGRIKRAREHPDTINCTAMGEQFDFVSLSSIKADTTPRDIYTMMMRIRMIFSGLVDGDRLDAEFFTEDNMSREEWELLHEIKDFFGGASLSEQQAPSNDRLLQAAEMVHRKLHDKAQTVIAHLASIVENRADALFAKPDKTPLDEKRCKILRQCLEEGKSSGFGRNIYTLTAPTGSGKTNASITFALEHARTHGLDRVIYVIPYTSIIDQTVAVFEKEFGEEAVLPHYAEAPYRLAEEDDLNPTDVRRNLASENWNAPIVVTTAVQFFESLYSNKTSRCRKLHNIANSVIVFDEAQTLPPQHLKPCLRAILELVDHYQCTAVLCTATQPELLPVLRELRNEPNYEVREITAMSDDEIMQFARTTVIFTGHTTLEELAQELASQPQVLCVVNTRKEAQSLYQLLKQGAVGEDGLYCLTTLHCAYDRKRLLDEIRARLAAGKPCRVISTSLIEAGVDVDFPVAYREEAGLDSILQTAGRCNREGRRPKEESIVTVFSTDGTIPPFIRQNLDALSYVKERGFEDVNEPAAVHAYFTYLLNLRQGGGMRLRNVTDPLDQADILRLHSCEGDNRRQMPFDTIDQRFHMIDSLTVPVYVPVNDEARDLCDRLINGERNRMLFRRLGKYAVQVWPKHRDALLEAGKIMDADSGSTDASYVLQDPQAYSSEFGLELEISSGEGLWI</sequence>
<dbReference type="SMART" id="SM00487">
    <property type="entry name" value="DEXDc"/>
    <property type="match status" value="1"/>
</dbReference>
<dbReference type="NCBIfam" id="TIGR01587">
    <property type="entry name" value="cas3_core"/>
    <property type="match status" value="1"/>
</dbReference>
<dbReference type="GO" id="GO:0004519">
    <property type="term" value="F:endonuclease activity"/>
    <property type="evidence" value="ECO:0007669"/>
    <property type="project" value="UniProtKB-KW"/>
</dbReference>
<dbReference type="EMBL" id="RYUW01000017">
    <property type="protein sequence ID" value="RYQ35797.1"/>
    <property type="molecule type" value="Genomic_DNA"/>
</dbReference>
<evidence type="ECO:0000256" key="9">
    <source>
        <dbReference type="ARBA" id="ARBA00023118"/>
    </source>
</evidence>
<keyword evidence="6" id="KW-0378">Hydrolase</keyword>
<proteinExistence type="inferred from homology"/>
<keyword evidence="5" id="KW-0547">Nucleotide-binding</keyword>
<dbReference type="Gene3D" id="3.40.50.300">
    <property type="entry name" value="P-loop containing nucleotide triphosphate hydrolases"/>
    <property type="match status" value="2"/>
</dbReference>
<evidence type="ECO:0000256" key="2">
    <source>
        <dbReference type="ARBA" id="ARBA00009046"/>
    </source>
</evidence>
<dbReference type="AlphaFoldDB" id="A0A4Q5AR81"/>
<dbReference type="GO" id="GO:0051607">
    <property type="term" value="P:defense response to virus"/>
    <property type="evidence" value="ECO:0007669"/>
    <property type="project" value="UniProtKB-KW"/>
</dbReference>